<keyword evidence="4 9" id="KW-0460">Magnesium</keyword>
<accession>A0ABU9DLZ0</accession>
<evidence type="ECO:0000256" key="7">
    <source>
        <dbReference type="ARBA" id="ARBA00047851"/>
    </source>
</evidence>
<dbReference type="InterPro" id="IPR034291">
    <property type="entry name" value="TMP_synthase"/>
</dbReference>
<reference evidence="11 12" key="1">
    <citation type="submission" date="2024-04" db="EMBL/GenBank/DDBJ databases">
        <title>draft genome sequnece of Paenibacillus filicis.</title>
        <authorList>
            <person name="Kim D.-U."/>
        </authorList>
    </citation>
    <scope>NUCLEOTIDE SEQUENCE [LARGE SCALE GENOMIC DNA]</scope>
    <source>
        <strain evidence="11 12">KACC14197</strain>
    </source>
</reference>
<dbReference type="Gene3D" id="3.20.20.70">
    <property type="entry name" value="Aldolase class I"/>
    <property type="match status" value="1"/>
</dbReference>
<evidence type="ECO:0000256" key="1">
    <source>
        <dbReference type="ARBA" id="ARBA00005165"/>
    </source>
</evidence>
<dbReference type="Proteomes" id="UP001469365">
    <property type="component" value="Unassembled WGS sequence"/>
</dbReference>
<dbReference type="PANTHER" id="PTHR20857">
    <property type="entry name" value="THIAMINE-PHOSPHATE PYROPHOSPHORYLASE"/>
    <property type="match status" value="1"/>
</dbReference>
<dbReference type="SUPFAM" id="SSF51391">
    <property type="entry name" value="Thiamin phosphate synthase"/>
    <property type="match status" value="1"/>
</dbReference>
<dbReference type="Pfam" id="PF02581">
    <property type="entry name" value="TMP-TENI"/>
    <property type="match status" value="1"/>
</dbReference>
<name>A0ABU9DLZ0_9BACL</name>
<feature type="binding site" evidence="9">
    <location>
        <position position="141"/>
    </location>
    <ligand>
        <name>4-amino-2-methyl-5-(diphosphooxymethyl)pyrimidine</name>
        <dbReference type="ChEBI" id="CHEBI:57841"/>
    </ligand>
</feature>
<organism evidence="11 12">
    <name type="scientific">Paenibacillus filicis</name>
    <dbReference type="NCBI Taxonomy" id="669464"/>
    <lineage>
        <taxon>Bacteria</taxon>
        <taxon>Bacillati</taxon>
        <taxon>Bacillota</taxon>
        <taxon>Bacilli</taxon>
        <taxon>Bacillales</taxon>
        <taxon>Paenibacillaceae</taxon>
        <taxon>Paenibacillus</taxon>
    </lineage>
</organism>
<comment type="catalytic activity">
    <reaction evidence="6 9">
        <text>4-methyl-5-(2-phosphooxyethyl)-thiazole + 4-amino-2-methyl-5-(diphosphooxymethyl)pyrimidine + H(+) = thiamine phosphate + diphosphate</text>
        <dbReference type="Rhea" id="RHEA:22328"/>
        <dbReference type="ChEBI" id="CHEBI:15378"/>
        <dbReference type="ChEBI" id="CHEBI:33019"/>
        <dbReference type="ChEBI" id="CHEBI:37575"/>
        <dbReference type="ChEBI" id="CHEBI:57841"/>
        <dbReference type="ChEBI" id="CHEBI:58296"/>
        <dbReference type="EC" id="2.5.1.3"/>
    </reaction>
</comment>
<comment type="catalytic activity">
    <reaction evidence="8 9">
        <text>2-[(2R,5Z)-2-carboxy-4-methylthiazol-5(2H)-ylidene]ethyl phosphate + 4-amino-2-methyl-5-(diphosphooxymethyl)pyrimidine + 2 H(+) = thiamine phosphate + CO2 + diphosphate</text>
        <dbReference type="Rhea" id="RHEA:47844"/>
        <dbReference type="ChEBI" id="CHEBI:15378"/>
        <dbReference type="ChEBI" id="CHEBI:16526"/>
        <dbReference type="ChEBI" id="CHEBI:33019"/>
        <dbReference type="ChEBI" id="CHEBI:37575"/>
        <dbReference type="ChEBI" id="CHEBI:57841"/>
        <dbReference type="ChEBI" id="CHEBI:62899"/>
        <dbReference type="EC" id="2.5.1.3"/>
    </reaction>
</comment>
<feature type="binding site" evidence="9">
    <location>
        <position position="93"/>
    </location>
    <ligand>
        <name>Mg(2+)</name>
        <dbReference type="ChEBI" id="CHEBI:18420"/>
    </ligand>
</feature>
<feature type="binding site" evidence="9">
    <location>
        <begin position="41"/>
        <end position="45"/>
    </location>
    <ligand>
        <name>4-amino-2-methyl-5-(diphosphooxymethyl)pyrimidine</name>
        <dbReference type="ChEBI" id="CHEBI:57841"/>
    </ligand>
</feature>
<keyword evidence="5 9" id="KW-0784">Thiamine biosynthesis</keyword>
<evidence type="ECO:0000259" key="10">
    <source>
        <dbReference type="Pfam" id="PF02581"/>
    </source>
</evidence>
<proteinExistence type="inferred from homology"/>
<dbReference type="InterPro" id="IPR036206">
    <property type="entry name" value="ThiamineP_synth_sf"/>
</dbReference>
<comment type="function">
    <text evidence="9">Condenses 4-methyl-5-(beta-hydroxyethyl)thiazole monophosphate (THZ-P) and 2-methyl-4-amino-5-hydroxymethyl pyrimidine pyrophosphate (HMP-PP) to form thiamine monophosphate (TMP).</text>
</comment>
<evidence type="ECO:0000256" key="4">
    <source>
        <dbReference type="ARBA" id="ARBA00022842"/>
    </source>
</evidence>
<dbReference type="CDD" id="cd00564">
    <property type="entry name" value="TMP_TenI"/>
    <property type="match status" value="1"/>
</dbReference>
<dbReference type="GO" id="GO:0004789">
    <property type="term" value="F:thiamine-phosphate diphosphorylase activity"/>
    <property type="evidence" value="ECO:0007669"/>
    <property type="project" value="UniProtKB-EC"/>
</dbReference>
<feature type="binding site" evidence="9">
    <location>
        <position position="170"/>
    </location>
    <ligand>
        <name>2-[(2R,5Z)-2-carboxy-4-methylthiazol-5(2H)-ylidene]ethyl phosphate</name>
        <dbReference type="ChEBI" id="CHEBI:62899"/>
    </ligand>
</feature>
<feature type="domain" description="Thiamine phosphate synthase/TenI" evidence="10">
    <location>
        <begin position="11"/>
        <end position="193"/>
    </location>
</feature>
<comment type="cofactor">
    <cofactor evidence="9">
        <name>Mg(2+)</name>
        <dbReference type="ChEBI" id="CHEBI:18420"/>
    </cofactor>
    <text evidence="9">Binds 1 Mg(2+) ion per subunit.</text>
</comment>
<protein>
    <recommendedName>
        <fullName evidence="9">Thiamine-phosphate synthase</fullName>
        <shortName evidence="9">TP synthase</shortName>
        <shortName evidence="9">TPS</shortName>
        <ecNumber evidence="9">2.5.1.3</ecNumber>
    </recommendedName>
    <alternativeName>
        <fullName evidence="9">Thiamine-phosphate pyrophosphorylase</fullName>
        <shortName evidence="9">TMP pyrophosphorylase</shortName>
        <shortName evidence="9">TMP-PPase</shortName>
    </alternativeName>
</protein>
<gene>
    <name evidence="9 11" type="primary">thiE</name>
    <name evidence="11" type="ORF">WMW72_18395</name>
</gene>
<dbReference type="PANTHER" id="PTHR20857:SF15">
    <property type="entry name" value="THIAMINE-PHOSPHATE SYNTHASE"/>
    <property type="match status" value="1"/>
</dbReference>
<dbReference type="RefSeq" id="WP_341416985.1">
    <property type="nucleotide sequence ID" value="NZ_JBBPCC010000011.1"/>
</dbReference>
<dbReference type="InterPro" id="IPR022998">
    <property type="entry name" value="ThiamineP_synth_TenI"/>
</dbReference>
<feature type="binding site" evidence="9">
    <location>
        <begin position="190"/>
        <end position="191"/>
    </location>
    <ligand>
        <name>2-[(2R,5Z)-2-carboxy-4-methylthiazol-5(2H)-ylidene]ethyl phosphate</name>
        <dbReference type="ChEBI" id="CHEBI:62899"/>
    </ligand>
</feature>
<evidence type="ECO:0000313" key="12">
    <source>
        <dbReference type="Proteomes" id="UP001469365"/>
    </source>
</evidence>
<feature type="binding site" evidence="9">
    <location>
        <position position="74"/>
    </location>
    <ligand>
        <name>Mg(2+)</name>
        <dbReference type="ChEBI" id="CHEBI:18420"/>
    </ligand>
</feature>
<dbReference type="EMBL" id="JBBPCC010000011">
    <property type="protein sequence ID" value="MEK8129877.1"/>
    <property type="molecule type" value="Genomic_DNA"/>
</dbReference>
<comment type="pathway">
    <text evidence="1 9">Cofactor biosynthesis; thiamine diphosphate biosynthesis; thiamine phosphate from 4-amino-2-methyl-5-diphosphomethylpyrimidine and 4-methyl-5-(2-phosphoethyl)-thiazole: step 1/1.</text>
</comment>
<sequence>MSLPLSSSLSLYLVMDIASYGERTALQIARAALDGGVTMLQLREKKAPLREVLETGRAIREACREKGVPFIVNDRVDLAILLEADGVHVGQDDLPALDVRKLLGPDAIIGVSAGNMEEAEWAVSQQPDYLGIGPVYSTLTKGDAGAPIGTALISELKASWPQLPLVGIGGIQPSNAAAIIQAGADGIAVVSAITRQPDPESASRLLADTVRLSRKV</sequence>
<evidence type="ECO:0000256" key="5">
    <source>
        <dbReference type="ARBA" id="ARBA00022977"/>
    </source>
</evidence>
<dbReference type="EC" id="2.5.1.3" evidence="9"/>
<feature type="binding site" evidence="9">
    <location>
        <position position="73"/>
    </location>
    <ligand>
        <name>4-amino-2-methyl-5-(diphosphooxymethyl)pyrimidine</name>
        <dbReference type="ChEBI" id="CHEBI:57841"/>
    </ligand>
</feature>
<dbReference type="InterPro" id="IPR013785">
    <property type="entry name" value="Aldolase_TIM"/>
</dbReference>
<feature type="binding site" evidence="9">
    <location>
        <begin position="138"/>
        <end position="140"/>
    </location>
    <ligand>
        <name>2-[(2R,5Z)-2-carboxy-4-methylthiazol-5(2H)-ylidene]ethyl phosphate</name>
        <dbReference type="ChEBI" id="CHEBI:62899"/>
    </ligand>
</feature>
<keyword evidence="3 9" id="KW-0479">Metal-binding</keyword>
<feature type="binding site" evidence="9">
    <location>
        <position position="112"/>
    </location>
    <ligand>
        <name>4-amino-2-methyl-5-(diphosphooxymethyl)pyrimidine</name>
        <dbReference type="ChEBI" id="CHEBI:57841"/>
    </ligand>
</feature>
<evidence type="ECO:0000256" key="8">
    <source>
        <dbReference type="ARBA" id="ARBA00047883"/>
    </source>
</evidence>
<keyword evidence="2 9" id="KW-0808">Transferase</keyword>
<evidence type="ECO:0000313" key="11">
    <source>
        <dbReference type="EMBL" id="MEK8129877.1"/>
    </source>
</evidence>
<keyword evidence="12" id="KW-1185">Reference proteome</keyword>
<dbReference type="HAMAP" id="MF_00097">
    <property type="entry name" value="TMP_synthase"/>
    <property type="match status" value="1"/>
</dbReference>
<comment type="catalytic activity">
    <reaction evidence="7 9">
        <text>2-(2-carboxy-4-methylthiazol-5-yl)ethyl phosphate + 4-amino-2-methyl-5-(diphosphooxymethyl)pyrimidine + 2 H(+) = thiamine phosphate + CO2 + diphosphate</text>
        <dbReference type="Rhea" id="RHEA:47848"/>
        <dbReference type="ChEBI" id="CHEBI:15378"/>
        <dbReference type="ChEBI" id="CHEBI:16526"/>
        <dbReference type="ChEBI" id="CHEBI:33019"/>
        <dbReference type="ChEBI" id="CHEBI:37575"/>
        <dbReference type="ChEBI" id="CHEBI:57841"/>
        <dbReference type="ChEBI" id="CHEBI:62890"/>
        <dbReference type="EC" id="2.5.1.3"/>
    </reaction>
</comment>
<evidence type="ECO:0000256" key="6">
    <source>
        <dbReference type="ARBA" id="ARBA00047334"/>
    </source>
</evidence>
<evidence type="ECO:0000256" key="2">
    <source>
        <dbReference type="ARBA" id="ARBA00022679"/>
    </source>
</evidence>
<evidence type="ECO:0000256" key="3">
    <source>
        <dbReference type="ARBA" id="ARBA00022723"/>
    </source>
</evidence>
<comment type="similarity">
    <text evidence="9">Belongs to the thiamine-phosphate synthase family.</text>
</comment>
<comment type="caution">
    <text evidence="11">The sequence shown here is derived from an EMBL/GenBank/DDBJ whole genome shotgun (WGS) entry which is preliminary data.</text>
</comment>
<evidence type="ECO:0000256" key="9">
    <source>
        <dbReference type="HAMAP-Rule" id="MF_00097"/>
    </source>
</evidence>